<dbReference type="OrthoDB" id="9990365at2"/>
<dbReference type="AlphaFoldDB" id="M9WV41"/>
<feature type="region of interest" description="Disordered" evidence="1">
    <location>
        <begin position="83"/>
        <end position="105"/>
    </location>
</feature>
<evidence type="ECO:0000256" key="1">
    <source>
        <dbReference type="SAM" id="MobiDB-lite"/>
    </source>
</evidence>
<reference evidence="3" key="5">
    <citation type="submission" date="2017-11" db="EMBL/GenBank/DDBJ databases">
        <title>Complete genome sequence of Serratia sp. ATCC 39006.</title>
        <authorList>
            <person name="Hampton H.G."/>
            <person name="Jackson S.A."/>
            <person name="Jauregui R."/>
            <person name="Poulter G.T.M."/>
            <person name="Salmond G.P.C."/>
            <person name="Fineran P.C."/>
        </authorList>
    </citation>
    <scope>NUCLEOTIDE SEQUENCE</scope>
    <source>
        <strain evidence="3">ATCC 39006</strain>
    </source>
</reference>
<dbReference type="Proteomes" id="UP000017700">
    <property type="component" value="Chromosome"/>
</dbReference>
<proteinExistence type="predicted"/>
<evidence type="ECO:0000313" key="2">
    <source>
        <dbReference type="EMBL" id="AGJ98309.1"/>
    </source>
</evidence>
<name>M9WV41_SERS3</name>
<feature type="compositionally biased region" description="Basic residues" evidence="1">
    <location>
        <begin position="94"/>
        <end position="105"/>
    </location>
</feature>
<dbReference type="EMBL" id="KC601845">
    <property type="protein sequence ID" value="AGJ98309.1"/>
    <property type="molecule type" value="Genomic_DNA"/>
</dbReference>
<reference evidence="3" key="4">
    <citation type="submission" date="2013-09" db="EMBL/GenBank/DDBJ databases">
        <authorList>
            <person name="Wang G."/>
            <person name="Yang Y."/>
            <person name="Su Y."/>
        </authorList>
    </citation>
    <scope>NUCLEOTIDE SEQUENCE</scope>
    <source>
        <strain evidence="3">ATCC 39006</strain>
    </source>
</reference>
<sequence>MAISTRPLRTLSDIKTHSGRVSGEHQTYRDYFQIGALELERWRRTREREAASSRIASIDERIADIDKEKAALLADATAASAVAENNDKSEAAEKKKKSSGLRIKY</sequence>
<protein>
    <submittedName>
        <fullName evidence="2">GvpV</fullName>
    </submittedName>
</protein>
<reference evidence="2" key="1">
    <citation type="journal article" date="2011" name="Proc. Natl. Acad. Sci. U.S.A.">
        <title>A quorum-sensing molecule acts as a morphogen controlling gas vesicle organelle biogenesis and adaptive flotation in an enterobacterium.</title>
        <authorList>
            <person name="Ramsay J.P."/>
            <person name="Williamson N.R."/>
            <person name="Spring D.R."/>
            <person name="Salmond G.P."/>
        </authorList>
    </citation>
    <scope>NUCLEOTIDE SEQUENCE</scope>
</reference>
<gene>
    <name evidence="2" type="primary">gvpV</name>
    <name evidence="3" type="ORF">Ser39006_001270</name>
</gene>
<reference evidence="2" key="3">
    <citation type="submission" date="2013-02" db="EMBL/GenBank/DDBJ databases">
        <authorList>
            <person name="Ramsay J.P."/>
            <person name="Williamson N.R."/>
            <person name="Spring D.R."/>
            <person name="Salmond G.P.C."/>
        </authorList>
    </citation>
    <scope>NUCLEOTIDE SEQUENCE</scope>
</reference>
<evidence type="ECO:0000313" key="4">
    <source>
        <dbReference type="Proteomes" id="UP000017700"/>
    </source>
</evidence>
<reference evidence="3 4" key="2">
    <citation type="journal article" date="2013" name="Genome Announc.">
        <title>Draft genome sequence of Serratia sp. strain ATCC 39006, a model bacterium for analysis of the biosynthesis and regulation of prodigiosin, a carbapenem, and gas vesicles.</title>
        <authorList>
            <person name="Fineran P.C."/>
            <person name="Iglesias Cans M.C."/>
            <person name="Ramsay J.P."/>
            <person name="Wilf N.M."/>
            <person name="Cossyleon D."/>
            <person name="McNeil M.B."/>
            <person name="Williamson N.R."/>
            <person name="Monson R.E."/>
            <person name="Becher S.A."/>
            <person name="Stanton J.A."/>
            <person name="Brugger K."/>
            <person name="Brown S.D."/>
            <person name="Salmond G.P."/>
        </authorList>
    </citation>
    <scope>NUCLEOTIDE SEQUENCE [LARGE SCALE GENOMIC DNA]</scope>
    <source>
        <strain evidence="3">ATCC 39006</strain>
        <strain evidence="4">ATCC 39006 / SC 11482</strain>
    </source>
</reference>
<keyword evidence="4" id="KW-1185">Reference proteome</keyword>
<dbReference type="KEGG" id="sera:Ser39006_001270"/>
<dbReference type="RefSeq" id="WP_021013975.1">
    <property type="nucleotide sequence ID" value="NZ_CP025084.1"/>
</dbReference>
<organism evidence="2">
    <name type="scientific">Serratia sp. (strain ATCC 39006)</name>
    <name type="common">Prodigiosinella confusarubida</name>
    <dbReference type="NCBI Taxonomy" id="104623"/>
    <lineage>
        <taxon>Bacteria</taxon>
        <taxon>Pseudomonadati</taxon>
        <taxon>Pseudomonadota</taxon>
        <taxon>Gammaproteobacteria</taxon>
        <taxon>Enterobacterales</taxon>
        <taxon>Pectobacteriaceae</taxon>
        <taxon>Prodigiosinella</taxon>
    </lineage>
</organism>
<dbReference type="STRING" id="104623.Ser39006_00700"/>
<dbReference type="EMBL" id="CP025084">
    <property type="protein sequence ID" value="AUH02887.1"/>
    <property type="molecule type" value="Genomic_DNA"/>
</dbReference>
<accession>M9WV41</accession>
<evidence type="ECO:0000313" key="3">
    <source>
        <dbReference type="EMBL" id="AUH02887.1"/>
    </source>
</evidence>